<feature type="chain" id="PRO_5024896023" description="Sulfatase-modifying factor enzyme-like domain-containing protein" evidence="2">
    <location>
        <begin position="23"/>
        <end position="347"/>
    </location>
</feature>
<dbReference type="InterPro" id="IPR005532">
    <property type="entry name" value="SUMF_dom"/>
</dbReference>
<dbReference type="GO" id="GO:0120147">
    <property type="term" value="F:formylglycine-generating oxidase activity"/>
    <property type="evidence" value="ECO:0007669"/>
    <property type="project" value="TreeGrafter"/>
</dbReference>
<feature type="domain" description="Sulfatase-modifying factor enzyme-like" evidence="3">
    <location>
        <begin position="140"/>
        <end position="343"/>
    </location>
</feature>
<dbReference type="Pfam" id="PF03781">
    <property type="entry name" value="FGE-sulfatase"/>
    <property type="match status" value="1"/>
</dbReference>
<dbReference type="AlphaFoldDB" id="A0A5S9F576"/>
<dbReference type="KEGG" id="uam:UABAM_04397"/>
<keyword evidence="5" id="KW-1185">Reference proteome</keyword>
<dbReference type="PANTHER" id="PTHR23150:SF19">
    <property type="entry name" value="FORMYLGLYCINE-GENERATING ENZYME"/>
    <property type="match status" value="1"/>
</dbReference>
<dbReference type="InterPro" id="IPR051043">
    <property type="entry name" value="Sulfatase_Mod_Factor_Kinase"/>
</dbReference>
<dbReference type="InterPro" id="IPR016187">
    <property type="entry name" value="CTDL_fold"/>
</dbReference>
<dbReference type="SUPFAM" id="SSF56436">
    <property type="entry name" value="C-type lectin-like"/>
    <property type="match status" value="1"/>
</dbReference>
<dbReference type="InterPro" id="IPR042095">
    <property type="entry name" value="SUMF_sf"/>
</dbReference>
<feature type="coiled-coil region" evidence="1">
    <location>
        <begin position="35"/>
        <end position="89"/>
    </location>
</feature>
<evidence type="ECO:0000313" key="5">
    <source>
        <dbReference type="Proteomes" id="UP000326354"/>
    </source>
</evidence>
<keyword evidence="1" id="KW-0175">Coiled coil</keyword>
<organism evidence="4 5">
    <name type="scientific">Uabimicrobium amorphum</name>
    <dbReference type="NCBI Taxonomy" id="2596890"/>
    <lineage>
        <taxon>Bacteria</taxon>
        <taxon>Pseudomonadati</taxon>
        <taxon>Planctomycetota</taxon>
        <taxon>Candidatus Uabimicrobiia</taxon>
        <taxon>Candidatus Uabimicrobiales</taxon>
        <taxon>Candidatus Uabimicrobiaceae</taxon>
        <taxon>Candidatus Uabimicrobium</taxon>
    </lineage>
</organism>
<name>A0A5S9F576_UABAM</name>
<accession>A0A5S9F576</accession>
<proteinExistence type="predicted"/>
<keyword evidence="2" id="KW-0732">Signal</keyword>
<evidence type="ECO:0000313" key="4">
    <source>
        <dbReference type="EMBL" id="BBM86011.1"/>
    </source>
</evidence>
<gene>
    <name evidence="4" type="ORF">UABAM_04397</name>
</gene>
<reference evidence="4 5" key="1">
    <citation type="submission" date="2019-08" db="EMBL/GenBank/DDBJ databases">
        <title>Complete genome sequence of Candidatus Uab amorphum.</title>
        <authorList>
            <person name="Shiratori T."/>
            <person name="Suzuki S."/>
            <person name="Kakizawa Y."/>
            <person name="Ishida K."/>
        </authorList>
    </citation>
    <scope>NUCLEOTIDE SEQUENCE [LARGE SCALE GENOMIC DNA]</scope>
    <source>
        <strain evidence="4 5">SRT547</strain>
    </source>
</reference>
<dbReference type="Gene3D" id="3.90.1580.10">
    <property type="entry name" value="paralog of FGE (formylglycine-generating enzyme)"/>
    <property type="match status" value="1"/>
</dbReference>
<evidence type="ECO:0000256" key="1">
    <source>
        <dbReference type="SAM" id="Coils"/>
    </source>
</evidence>
<protein>
    <recommendedName>
        <fullName evidence="3">Sulfatase-modifying factor enzyme-like domain-containing protein</fullName>
    </recommendedName>
</protein>
<evidence type="ECO:0000256" key="2">
    <source>
        <dbReference type="SAM" id="SignalP"/>
    </source>
</evidence>
<dbReference type="PANTHER" id="PTHR23150">
    <property type="entry name" value="SULFATASE MODIFYING FACTOR 1, 2"/>
    <property type="match status" value="1"/>
</dbReference>
<sequence>MRYTMVLFFLCCYTFTTTAVHADDKELIYAALEKIIILEKTVKRLESKIVALEKKIEQMQQPTKKDNMSSDVAREIQKIKDRLANKEQTDDNKDLTQVTPPTKLGKSDILGFDFVGTKTYSCEEKTNTVKEYIHTETGIEFVLIPSGTFKMGSSYGQENEKPIHKVTLDDFLISKYEITQLIWQKIMQGNPSYFKDKHKPVERISWNDVQKFCEKTNLRLPTEAEWEYACRAGTTSLYYWGTQDATEYAWHWDNSSRTTHRVGSKKPNAFGLFDMSGNVMEWCSDIYEEYTSADVTNPKGAEKGFDHILRGGSWYSDVKECRSAYRLRKPPRHFKFNIGFRVCKSLK</sequence>
<evidence type="ECO:0000259" key="3">
    <source>
        <dbReference type="Pfam" id="PF03781"/>
    </source>
</evidence>
<dbReference type="Proteomes" id="UP000326354">
    <property type="component" value="Chromosome"/>
</dbReference>
<dbReference type="EMBL" id="AP019860">
    <property type="protein sequence ID" value="BBM86011.1"/>
    <property type="molecule type" value="Genomic_DNA"/>
</dbReference>
<feature type="signal peptide" evidence="2">
    <location>
        <begin position="1"/>
        <end position="22"/>
    </location>
</feature>